<dbReference type="Proteomes" id="UP000199413">
    <property type="component" value="Unassembled WGS sequence"/>
</dbReference>
<evidence type="ECO:0000313" key="2">
    <source>
        <dbReference type="EMBL" id="SCL38057.1"/>
    </source>
</evidence>
<reference evidence="3" key="1">
    <citation type="submission" date="2016-06" db="EMBL/GenBank/DDBJ databases">
        <authorList>
            <person name="Varghese N."/>
            <person name="Submissions Spin"/>
        </authorList>
    </citation>
    <scope>NUCLEOTIDE SEQUENCE [LARGE SCALE GENOMIC DNA]</scope>
    <source>
        <strain evidence="3">DSM 45431</strain>
    </source>
</reference>
<organism evidence="2 3">
    <name type="scientific">Micromonospora rhizosphaerae</name>
    <dbReference type="NCBI Taxonomy" id="568872"/>
    <lineage>
        <taxon>Bacteria</taxon>
        <taxon>Bacillati</taxon>
        <taxon>Actinomycetota</taxon>
        <taxon>Actinomycetes</taxon>
        <taxon>Micromonosporales</taxon>
        <taxon>Micromonosporaceae</taxon>
        <taxon>Micromonospora</taxon>
    </lineage>
</organism>
<evidence type="ECO:0000313" key="3">
    <source>
        <dbReference type="Proteomes" id="UP000199413"/>
    </source>
</evidence>
<dbReference type="RefSeq" id="WP_091346514.1">
    <property type="nucleotide sequence ID" value="NZ_FMHV01000002.1"/>
</dbReference>
<evidence type="ECO:0000256" key="1">
    <source>
        <dbReference type="SAM" id="Phobius"/>
    </source>
</evidence>
<protein>
    <submittedName>
        <fullName evidence="2">Uncharacterized protein</fullName>
    </submittedName>
</protein>
<feature type="transmembrane region" description="Helical" evidence="1">
    <location>
        <begin position="152"/>
        <end position="169"/>
    </location>
</feature>
<dbReference type="OrthoDB" id="3383117at2"/>
<accession>A0A1C6T8R1</accession>
<keyword evidence="1" id="KW-0472">Membrane</keyword>
<proteinExistence type="predicted"/>
<sequence>MPVDSALAGKGAWLPDGGLTLVSRQPESTRWRLRRVDSVSGRDLGPLELPTVKDVTAVRLLGWGPDGSALVVAYQPEPRSPTRFDQPLGMDQRTAYGNVRTVRVLALTPGAAAPTTVLTAPDQVLGVDVSDDVVHAGRVRDADPPWGVGGRFWWWTGLGCLVLLGLAAVRRARASRPFRPAYEPRG</sequence>
<dbReference type="AlphaFoldDB" id="A0A1C6T8R1"/>
<gene>
    <name evidence="2" type="ORF">GA0070624_6082</name>
</gene>
<keyword evidence="3" id="KW-1185">Reference proteome</keyword>
<keyword evidence="1" id="KW-0812">Transmembrane</keyword>
<keyword evidence="1" id="KW-1133">Transmembrane helix</keyword>
<dbReference type="STRING" id="568872.GA0070624_6082"/>
<dbReference type="EMBL" id="FMHV01000002">
    <property type="protein sequence ID" value="SCL38057.1"/>
    <property type="molecule type" value="Genomic_DNA"/>
</dbReference>
<name>A0A1C6T8R1_9ACTN</name>